<dbReference type="AlphaFoldDB" id="A0A8J3L4C4"/>
<feature type="domain" description="VWFA" evidence="2">
    <location>
        <begin position="386"/>
        <end position="573"/>
    </location>
</feature>
<gene>
    <name evidence="3" type="ORF">Cco03nite_50610</name>
</gene>
<keyword evidence="1" id="KW-1133">Transmembrane helix</keyword>
<organism evidence="3 4">
    <name type="scientific">Catellatospora coxensis</name>
    <dbReference type="NCBI Taxonomy" id="310354"/>
    <lineage>
        <taxon>Bacteria</taxon>
        <taxon>Bacillati</taxon>
        <taxon>Actinomycetota</taxon>
        <taxon>Actinomycetes</taxon>
        <taxon>Micromonosporales</taxon>
        <taxon>Micromonosporaceae</taxon>
        <taxon>Catellatospora</taxon>
    </lineage>
</organism>
<feature type="transmembrane region" description="Helical" evidence="1">
    <location>
        <begin position="28"/>
        <end position="49"/>
    </location>
</feature>
<dbReference type="SUPFAM" id="SSF53300">
    <property type="entry name" value="vWA-like"/>
    <property type="match status" value="1"/>
</dbReference>
<comment type="caution">
    <text evidence="3">The sequence shown here is derived from an EMBL/GenBank/DDBJ whole genome shotgun (WGS) entry which is preliminary data.</text>
</comment>
<dbReference type="EMBL" id="BONI01000046">
    <property type="protein sequence ID" value="GIG08361.1"/>
    <property type="molecule type" value="Genomic_DNA"/>
</dbReference>
<keyword evidence="4" id="KW-1185">Reference proteome</keyword>
<keyword evidence="1" id="KW-0812">Transmembrane</keyword>
<accession>A0A8J3L4C4</accession>
<dbReference type="PROSITE" id="PS50234">
    <property type="entry name" value="VWFA"/>
    <property type="match status" value="1"/>
</dbReference>
<dbReference type="InterPro" id="IPR036465">
    <property type="entry name" value="vWFA_dom_sf"/>
</dbReference>
<dbReference type="Gene3D" id="3.40.50.410">
    <property type="entry name" value="von Willebrand factor, type A domain"/>
    <property type="match status" value="1"/>
</dbReference>
<keyword evidence="1" id="KW-0472">Membrane</keyword>
<evidence type="ECO:0000259" key="2">
    <source>
        <dbReference type="PROSITE" id="PS50234"/>
    </source>
</evidence>
<dbReference type="SMART" id="SM00327">
    <property type="entry name" value="VWA"/>
    <property type="match status" value="1"/>
</dbReference>
<dbReference type="InterPro" id="IPR002035">
    <property type="entry name" value="VWF_A"/>
</dbReference>
<protein>
    <recommendedName>
        <fullName evidence="2">VWFA domain-containing protein</fullName>
    </recommendedName>
</protein>
<evidence type="ECO:0000313" key="3">
    <source>
        <dbReference type="EMBL" id="GIG08361.1"/>
    </source>
</evidence>
<dbReference type="RefSeq" id="WP_203694669.1">
    <property type="nucleotide sequence ID" value="NZ_BAAALC010000069.1"/>
</dbReference>
<evidence type="ECO:0000256" key="1">
    <source>
        <dbReference type="SAM" id="Phobius"/>
    </source>
</evidence>
<evidence type="ECO:0000313" key="4">
    <source>
        <dbReference type="Proteomes" id="UP000630887"/>
    </source>
</evidence>
<reference evidence="3 4" key="1">
    <citation type="submission" date="2021-01" db="EMBL/GenBank/DDBJ databases">
        <title>Whole genome shotgun sequence of Catellatospora coxensis NBRC 107359.</title>
        <authorList>
            <person name="Komaki H."/>
            <person name="Tamura T."/>
        </authorList>
    </citation>
    <scope>NUCLEOTIDE SEQUENCE [LARGE SCALE GENOMIC DNA]</scope>
    <source>
        <strain evidence="3 4">NBRC 107359</strain>
    </source>
</reference>
<dbReference type="Proteomes" id="UP000630887">
    <property type="component" value="Unassembled WGS sequence"/>
</dbReference>
<name>A0A8J3L4C4_9ACTN</name>
<proteinExistence type="predicted"/>
<sequence length="575" mass="59818">MSGRHIRRGWDAPEAPAPRRTGLFGRRAVRIPVIIISALSVCGLATVVLRSVSADADGCGSAGITLTVAADPAIAPALTEIGSRWSATSPMVGEDCVRVEVIEKASHEVANSLGTWAGGAVDVAGKAAPTPADSELPVVWVPDSTYWLGRVRGVDRDLFDATAPSLAASPVVLAVPETVARNLTDKLGSGVDATLLKSLLFAKTPVLKLGVVEPRRDTAGMVGAMMLSDAVVASEADLPALVAVYRGIGGPVPDTGALWKAYAAGMTGAPVSEQAVIAYNAATPKAPMAAVTLAQAPTLDFPYAVRARQPRPLAAAAALFSQALVSGEYKSVFAEKGLRSPEGEASTGFPTGHGVTSNTVFVQPLNDMNKVRGAMTAWVAAKTPSRVIALVDATSSMGRTMTGGGNTAVRMQVLRSAAEKGLKLFTDDSEVGLWAFAGPGHQPLVPLAELTKAQRNKLNGAVNQASPAPTDVCPLYKSIIDGYRELLKGYDPTRSNTLVVFTDSRDNSGMSLRAVQKELEKLADVTKPVRVVLLGLGPDVKLADLQAVADTTGGVAFQVTDPSQMQTIFLKALLA</sequence>